<name>A0A9Q0X733_9SAUR</name>
<dbReference type="AlphaFoldDB" id="A0A9Q0X733"/>
<sequence length="179" mass="18895">MGTGEPQGTGNDTWQAAEKAGGSKQRQPPGGPTPAAMGSRPQEGRTSGAAAASKVTTAEQPAPRGSKAHFSYPVKLKPPAPVSSPSLAVRLDAPSTTWRHWRVPPNLCTREPVSPTPSDWEANPFVLPLRRVAEQAAVQPVRFVSGGASAARALGFRRPTGSFSEGERALRGGWRLRGR</sequence>
<dbReference type="Proteomes" id="UP001142489">
    <property type="component" value="Unassembled WGS sequence"/>
</dbReference>
<comment type="caution">
    <text evidence="2">The sequence shown here is derived from an EMBL/GenBank/DDBJ whole genome shotgun (WGS) entry which is preliminary data.</text>
</comment>
<evidence type="ECO:0000256" key="1">
    <source>
        <dbReference type="SAM" id="MobiDB-lite"/>
    </source>
</evidence>
<proteinExistence type="predicted"/>
<dbReference type="EMBL" id="JAPFRF010000022">
    <property type="protein sequence ID" value="KAJ7304963.1"/>
    <property type="molecule type" value="Genomic_DNA"/>
</dbReference>
<evidence type="ECO:0000313" key="2">
    <source>
        <dbReference type="EMBL" id="KAJ7304963.1"/>
    </source>
</evidence>
<gene>
    <name evidence="2" type="ORF">JRQ81_010676</name>
</gene>
<reference evidence="2" key="1">
    <citation type="journal article" date="2023" name="DNA Res.">
        <title>Chromosome-level genome assembly of Phrynocephalus forsythii using third-generation DNA sequencing and Hi-C analysis.</title>
        <authorList>
            <person name="Qi Y."/>
            <person name="Zhao W."/>
            <person name="Zhao Y."/>
            <person name="Niu C."/>
            <person name="Cao S."/>
            <person name="Zhang Y."/>
        </authorList>
    </citation>
    <scope>NUCLEOTIDE SEQUENCE</scope>
    <source>
        <tissue evidence="2">Muscle</tissue>
    </source>
</reference>
<keyword evidence="3" id="KW-1185">Reference proteome</keyword>
<accession>A0A9Q0X733</accession>
<feature type="region of interest" description="Disordered" evidence="1">
    <location>
        <begin position="1"/>
        <end position="87"/>
    </location>
</feature>
<organism evidence="2 3">
    <name type="scientific">Phrynocephalus forsythii</name>
    <dbReference type="NCBI Taxonomy" id="171643"/>
    <lineage>
        <taxon>Eukaryota</taxon>
        <taxon>Metazoa</taxon>
        <taxon>Chordata</taxon>
        <taxon>Craniata</taxon>
        <taxon>Vertebrata</taxon>
        <taxon>Euteleostomi</taxon>
        <taxon>Lepidosauria</taxon>
        <taxon>Squamata</taxon>
        <taxon>Bifurcata</taxon>
        <taxon>Unidentata</taxon>
        <taxon>Episquamata</taxon>
        <taxon>Toxicofera</taxon>
        <taxon>Iguania</taxon>
        <taxon>Acrodonta</taxon>
        <taxon>Agamidae</taxon>
        <taxon>Agaminae</taxon>
        <taxon>Phrynocephalus</taxon>
    </lineage>
</organism>
<evidence type="ECO:0000313" key="3">
    <source>
        <dbReference type="Proteomes" id="UP001142489"/>
    </source>
</evidence>
<protein>
    <submittedName>
        <fullName evidence="2">Uncharacterized protein</fullName>
    </submittedName>
</protein>